<accession>A0ABQ5BF72</accession>
<dbReference type="Proteomes" id="UP001151760">
    <property type="component" value="Unassembled WGS sequence"/>
</dbReference>
<protein>
    <submittedName>
        <fullName evidence="1">Reverse transcriptase domain-containing protein</fullName>
    </submittedName>
</protein>
<comment type="caution">
    <text evidence="1">The sequence shown here is derived from an EMBL/GenBank/DDBJ whole genome shotgun (WGS) entry which is preliminary data.</text>
</comment>
<dbReference type="EMBL" id="BQNB010013216">
    <property type="protein sequence ID" value="GJT13271.1"/>
    <property type="molecule type" value="Genomic_DNA"/>
</dbReference>
<dbReference type="InterPro" id="IPR012337">
    <property type="entry name" value="RNaseH-like_sf"/>
</dbReference>
<keyword evidence="2" id="KW-1185">Reference proteome</keyword>
<dbReference type="Gene3D" id="3.30.420.10">
    <property type="entry name" value="Ribonuclease H-like superfamily/Ribonuclease H"/>
    <property type="match status" value="2"/>
</dbReference>
<evidence type="ECO:0000313" key="1">
    <source>
        <dbReference type="EMBL" id="GJT13271.1"/>
    </source>
</evidence>
<keyword evidence="1" id="KW-0695">RNA-directed DNA polymerase</keyword>
<gene>
    <name evidence="1" type="ORF">Tco_0860313</name>
</gene>
<evidence type="ECO:0000313" key="2">
    <source>
        <dbReference type="Proteomes" id="UP001151760"/>
    </source>
</evidence>
<dbReference type="InterPro" id="IPR052160">
    <property type="entry name" value="Gypsy_RT_Integrase-like"/>
</dbReference>
<organism evidence="1 2">
    <name type="scientific">Tanacetum coccineum</name>
    <dbReference type="NCBI Taxonomy" id="301880"/>
    <lineage>
        <taxon>Eukaryota</taxon>
        <taxon>Viridiplantae</taxon>
        <taxon>Streptophyta</taxon>
        <taxon>Embryophyta</taxon>
        <taxon>Tracheophyta</taxon>
        <taxon>Spermatophyta</taxon>
        <taxon>Magnoliopsida</taxon>
        <taxon>eudicotyledons</taxon>
        <taxon>Gunneridae</taxon>
        <taxon>Pentapetalae</taxon>
        <taxon>asterids</taxon>
        <taxon>campanulids</taxon>
        <taxon>Asterales</taxon>
        <taxon>Asteraceae</taxon>
        <taxon>Asteroideae</taxon>
        <taxon>Anthemideae</taxon>
        <taxon>Anthemidinae</taxon>
        <taxon>Tanacetum</taxon>
    </lineage>
</organism>
<sequence>MVVRITKQGYYWPSMHRDATKVLQDCEKCKEQSTIRKVARSSTITAGSRWSFSHWGVNILGPLPTALGGFKFLAIAVEHSTKWVEAKPLTVINGRHAERFVWEYVVCRFRVSRTSARRTRSISEKQLARSQQGWVDDLAQVLWVHRTLPRNSQKETPFSLTYGCEAIISISENDVAKDDKGRIKEVDKRRGSKEIASIEEAYYRSKLCRHHNKRSSHSIYKIGDFVLLLQNNTGSTQVWKGPHMVIEVQGRGLYKIADASDHSLT</sequence>
<reference evidence="1" key="1">
    <citation type="journal article" date="2022" name="Int. J. Mol. Sci.">
        <title>Draft Genome of Tanacetum Coccineum: Genomic Comparison of Closely Related Tanacetum-Family Plants.</title>
        <authorList>
            <person name="Yamashiro T."/>
            <person name="Shiraishi A."/>
            <person name="Nakayama K."/>
            <person name="Satake H."/>
        </authorList>
    </citation>
    <scope>NUCLEOTIDE SEQUENCE</scope>
</reference>
<reference evidence="1" key="2">
    <citation type="submission" date="2022-01" db="EMBL/GenBank/DDBJ databases">
        <authorList>
            <person name="Yamashiro T."/>
            <person name="Shiraishi A."/>
            <person name="Satake H."/>
            <person name="Nakayama K."/>
        </authorList>
    </citation>
    <scope>NUCLEOTIDE SEQUENCE</scope>
</reference>
<dbReference type="SUPFAM" id="SSF53098">
    <property type="entry name" value="Ribonuclease H-like"/>
    <property type="match status" value="1"/>
</dbReference>
<dbReference type="InterPro" id="IPR036397">
    <property type="entry name" value="RNaseH_sf"/>
</dbReference>
<keyword evidence="1" id="KW-0548">Nucleotidyltransferase</keyword>
<name>A0ABQ5BF72_9ASTR</name>
<dbReference type="GO" id="GO:0003964">
    <property type="term" value="F:RNA-directed DNA polymerase activity"/>
    <property type="evidence" value="ECO:0007669"/>
    <property type="project" value="UniProtKB-KW"/>
</dbReference>
<proteinExistence type="predicted"/>
<dbReference type="Gene3D" id="1.10.340.70">
    <property type="match status" value="1"/>
</dbReference>
<dbReference type="PANTHER" id="PTHR47266">
    <property type="entry name" value="ENDONUCLEASE-RELATED"/>
    <property type="match status" value="1"/>
</dbReference>
<keyword evidence="1" id="KW-0808">Transferase</keyword>